<feature type="domain" description="DUF5753" evidence="1">
    <location>
        <begin position="128"/>
        <end position="298"/>
    </location>
</feature>
<sequence>MTGTSCVARSSPDGVPGCSDVRFPLSMPRRVSTARRREFGDGLRAAIGATGLSSRAVAAMVGWHESKLSDLVQGKGGATELEVAILLGACRTPLPEREHLLALFRETHVKGWWQQHGACSPVRLRTAVGHLAVARSIVDWQAHVVPCFLQTADYAREVMRASVNIPTDELEERVAAQAEMQGLLRRVSHCTFFIHELALSLQVGSREVHVEQLQHLLFSGNRPSFSIRIVPAALGAHAGMNGSFTKLDFEKHEPIVWLQNENSSLFVEEESAVAGYGAVARRLHDVSLDAEQSKVMITQQGDATCLLR</sequence>
<dbReference type="Pfam" id="PF13560">
    <property type="entry name" value="HTH_31"/>
    <property type="match status" value="1"/>
</dbReference>
<dbReference type="EMBL" id="FWYC01000008">
    <property type="protein sequence ID" value="SMD01157.1"/>
    <property type="molecule type" value="Genomic_DNA"/>
</dbReference>
<dbReference type="STRING" id="40571.SAMN05660733_03294"/>
<dbReference type="AlphaFoldDB" id="A0A1W2DUV6"/>
<proteinExistence type="predicted"/>
<keyword evidence="3" id="KW-1185">Reference proteome</keyword>
<accession>A0A1W2DUV6</accession>
<dbReference type="InterPro" id="IPR043917">
    <property type="entry name" value="DUF5753"/>
</dbReference>
<gene>
    <name evidence="2" type="ORF">SAMN05660733_03294</name>
</gene>
<organism evidence="2 3">
    <name type="scientific">Lentzea albidocapillata</name>
    <dbReference type="NCBI Taxonomy" id="40571"/>
    <lineage>
        <taxon>Bacteria</taxon>
        <taxon>Bacillati</taxon>
        <taxon>Actinomycetota</taxon>
        <taxon>Actinomycetes</taxon>
        <taxon>Pseudonocardiales</taxon>
        <taxon>Pseudonocardiaceae</taxon>
        <taxon>Lentzea</taxon>
    </lineage>
</organism>
<evidence type="ECO:0000259" key="1">
    <source>
        <dbReference type="Pfam" id="PF19054"/>
    </source>
</evidence>
<evidence type="ECO:0000313" key="3">
    <source>
        <dbReference type="Proteomes" id="UP000192840"/>
    </source>
</evidence>
<dbReference type="Pfam" id="PF19054">
    <property type="entry name" value="DUF5753"/>
    <property type="match status" value="1"/>
</dbReference>
<evidence type="ECO:0000313" key="2">
    <source>
        <dbReference type="EMBL" id="SMD01157.1"/>
    </source>
</evidence>
<dbReference type="Proteomes" id="UP000192840">
    <property type="component" value="Unassembled WGS sequence"/>
</dbReference>
<protein>
    <submittedName>
        <fullName evidence="2">Helix-turn-helix domain-containing protein</fullName>
    </submittedName>
</protein>
<reference evidence="3" key="1">
    <citation type="submission" date="2017-04" db="EMBL/GenBank/DDBJ databases">
        <authorList>
            <person name="Varghese N."/>
            <person name="Submissions S."/>
        </authorList>
    </citation>
    <scope>NUCLEOTIDE SEQUENCE [LARGE SCALE GENOMIC DNA]</scope>
    <source>
        <strain evidence="3">DSM 44073</strain>
    </source>
</reference>
<name>A0A1W2DUV6_9PSEU</name>
<dbReference type="RefSeq" id="WP_084401329.1">
    <property type="nucleotide sequence ID" value="NZ_JOEA01000027.1"/>
</dbReference>